<evidence type="ECO:0000256" key="6">
    <source>
        <dbReference type="ARBA" id="ARBA00022729"/>
    </source>
</evidence>
<dbReference type="SUPFAM" id="SSF53300">
    <property type="entry name" value="vWA-like"/>
    <property type="match status" value="1"/>
</dbReference>
<evidence type="ECO:0000313" key="22">
    <source>
        <dbReference type="Ensembl" id="ENSJHYP00000011772.1"/>
    </source>
</evidence>
<dbReference type="Pfam" id="PF05586">
    <property type="entry name" value="Ant_C"/>
    <property type="match status" value="1"/>
</dbReference>
<dbReference type="GO" id="GO:0046872">
    <property type="term" value="F:metal ion binding"/>
    <property type="evidence" value="ECO:0007669"/>
    <property type="project" value="UniProtKB-KW"/>
</dbReference>
<dbReference type="PANTHER" id="PTHR16059">
    <property type="entry name" value="ANTHRAX TOXIN RECEPTOR"/>
    <property type="match status" value="1"/>
</dbReference>
<protein>
    <recommendedName>
        <fullName evidence="16">Anthrax toxin receptor 1</fullName>
    </recommendedName>
</protein>
<evidence type="ECO:0000256" key="16">
    <source>
        <dbReference type="ARBA" id="ARBA00068139"/>
    </source>
</evidence>
<evidence type="ECO:0000256" key="8">
    <source>
        <dbReference type="ARBA" id="ARBA00023136"/>
    </source>
</evidence>
<evidence type="ECO:0000256" key="20">
    <source>
        <dbReference type="SAM" id="SignalP"/>
    </source>
</evidence>
<evidence type="ECO:0000256" key="15">
    <source>
        <dbReference type="ARBA" id="ARBA00061894"/>
    </source>
</evidence>
<evidence type="ECO:0000256" key="5">
    <source>
        <dbReference type="ARBA" id="ARBA00022723"/>
    </source>
</evidence>
<evidence type="ECO:0000256" key="11">
    <source>
        <dbReference type="ARBA" id="ARBA00023180"/>
    </source>
</evidence>
<evidence type="ECO:0000256" key="3">
    <source>
        <dbReference type="ARBA" id="ARBA00022553"/>
    </source>
</evidence>
<feature type="signal peptide" evidence="20">
    <location>
        <begin position="1"/>
        <end position="27"/>
    </location>
</feature>
<proteinExistence type="inferred from homology"/>
<evidence type="ECO:0000256" key="18">
    <source>
        <dbReference type="SAM" id="MobiDB-lite"/>
    </source>
</evidence>
<evidence type="ECO:0000256" key="1">
    <source>
        <dbReference type="ARBA" id="ARBA00008095"/>
    </source>
</evidence>
<dbReference type="GO" id="GO:0031527">
    <property type="term" value="C:filopodium membrane"/>
    <property type="evidence" value="ECO:0007669"/>
    <property type="project" value="UniProtKB-SubCell"/>
</dbReference>
<evidence type="ECO:0000259" key="21">
    <source>
        <dbReference type="PROSITE" id="PS50234"/>
    </source>
</evidence>
<evidence type="ECO:0000256" key="2">
    <source>
        <dbReference type="ARBA" id="ARBA00022475"/>
    </source>
</evidence>
<keyword evidence="23" id="KW-1185">Reference proteome</keyword>
<dbReference type="FunFam" id="3.40.50.410:FF:000017">
    <property type="entry name" value="Anthrax toxin receptor 1"/>
    <property type="match status" value="1"/>
</dbReference>
<reference evidence="22" key="1">
    <citation type="submission" date="2025-08" db="UniProtKB">
        <authorList>
            <consortium name="Ensembl"/>
        </authorList>
    </citation>
    <scope>IDENTIFICATION</scope>
</reference>
<comment type="subunit">
    <text evidence="15">Interacts with gelatin and type 1 collagen. Interacts with the actin cytoskeleton.</text>
</comment>
<keyword evidence="6 20" id="KW-0732">Signal</keyword>
<dbReference type="GO" id="GO:0031258">
    <property type="term" value="C:lamellipodium membrane"/>
    <property type="evidence" value="ECO:0007669"/>
    <property type="project" value="UniProtKB-SubCell"/>
</dbReference>
<dbReference type="GO" id="GO:0004888">
    <property type="term" value="F:transmembrane signaling receptor activity"/>
    <property type="evidence" value="ECO:0007669"/>
    <property type="project" value="TreeGrafter"/>
</dbReference>
<dbReference type="Proteomes" id="UP000694408">
    <property type="component" value="Unplaced"/>
</dbReference>
<organism evidence="22 23">
    <name type="scientific">Junco hyemalis</name>
    <name type="common">Dark-eyed junco</name>
    <dbReference type="NCBI Taxonomy" id="40217"/>
    <lineage>
        <taxon>Eukaryota</taxon>
        <taxon>Metazoa</taxon>
        <taxon>Chordata</taxon>
        <taxon>Craniata</taxon>
        <taxon>Vertebrata</taxon>
        <taxon>Euteleostomi</taxon>
        <taxon>Archelosauria</taxon>
        <taxon>Archosauria</taxon>
        <taxon>Dinosauria</taxon>
        <taxon>Saurischia</taxon>
        <taxon>Theropoda</taxon>
        <taxon>Coelurosauria</taxon>
        <taxon>Aves</taxon>
        <taxon>Neognathae</taxon>
        <taxon>Neoaves</taxon>
        <taxon>Telluraves</taxon>
        <taxon>Australaves</taxon>
        <taxon>Passeriformes</taxon>
        <taxon>Passerellidae</taxon>
        <taxon>Junco</taxon>
    </lineage>
</organism>
<dbReference type="PROSITE" id="PS50234">
    <property type="entry name" value="VWFA"/>
    <property type="match status" value="1"/>
</dbReference>
<comment type="function">
    <text evidence="17">Plays a role in cell attachment and migration. Interacts with extracellular matrix proteins and with the actin cytoskeleton and thereby plays an important role in normal extracellular matrix (ECM) homeostasis. Mediates adhesion of cells to type 1 collagen and gelatin, reorganization of the actin cytoskeleton and promotes cell spreading. Plays a role in the angiogenic response of cultured umbilical vein endothelial cells. May also act as a receptor for PLAU. Upon ligand binding, stimulates the phosphorylation of EGFR and ERK1/2.</text>
</comment>
<dbReference type="InterPro" id="IPR008400">
    <property type="entry name" value="Anthrax_toxin_rcpt_extracel"/>
</dbReference>
<comment type="subcellular location">
    <subcellularLocation>
        <location evidence="14">Cell projection</location>
        <location evidence="14">Filopodium membrane</location>
        <topology evidence="14">Single-pass type I membrane protein</topology>
    </subcellularLocation>
    <subcellularLocation>
        <location evidence="13">Cell projection</location>
        <location evidence="13">Lamellipodium membrane</location>
        <topology evidence="13">Single-pass type I membrane protein</topology>
    </subcellularLocation>
</comment>
<dbReference type="Pfam" id="PF05587">
    <property type="entry name" value="Anth_Ig"/>
    <property type="match status" value="1"/>
</dbReference>
<feature type="region of interest" description="Disordered" evidence="18">
    <location>
        <begin position="356"/>
        <end position="376"/>
    </location>
</feature>
<feature type="domain" description="VWFA" evidence="21">
    <location>
        <begin position="44"/>
        <end position="215"/>
    </location>
</feature>
<dbReference type="GO" id="GO:0009986">
    <property type="term" value="C:cell surface"/>
    <property type="evidence" value="ECO:0007669"/>
    <property type="project" value="TreeGrafter"/>
</dbReference>
<evidence type="ECO:0000256" key="17">
    <source>
        <dbReference type="ARBA" id="ARBA00093334"/>
    </source>
</evidence>
<keyword evidence="4 19" id="KW-0812">Transmembrane</keyword>
<keyword evidence="11" id="KW-0325">Glycoprotein</keyword>
<dbReference type="PANTHER" id="PTHR16059:SF11">
    <property type="entry name" value="ANTHRAX TOXIN RECEPTOR 1"/>
    <property type="match status" value="1"/>
</dbReference>
<dbReference type="InterPro" id="IPR008399">
    <property type="entry name" value="Anthrax_toxin_rcpt_C"/>
</dbReference>
<keyword evidence="5" id="KW-0479">Metal-binding</keyword>
<dbReference type="SMART" id="SM00327">
    <property type="entry name" value="VWA"/>
    <property type="match status" value="1"/>
</dbReference>
<dbReference type="Pfam" id="PF00092">
    <property type="entry name" value="VWA"/>
    <property type="match status" value="1"/>
</dbReference>
<keyword evidence="8 19" id="KW-0472">Membrane</keyword>
<dbReference type="InterPro" id="IPR036465">
    <property type="entry name" value="vWFA_dom_sf"/>
</dbReference>
<evidence type="ECO:0000256" key="9">
    <source>
        <dbReference type="ARBA" id="ARBA00023157"/>
    </source>
</evidence>
<keyword evidence="7 19" id="KW-1133">Transmembrane helix</keyword>
<dbReference type="Gene3D" id="3.40.50.410">
    <property type="entry name" value="von Willebrand factor, type A domain"/>
    <property type="match status" value="1"/>
</dbReference>
<evidence type="ECO:0000256" key="12">
    <source>
        <dbReference type="ARBA" id="ARBA00023273"/>
    </source>
</evidence>
<evidence type="ECO:0000313" key="23">
    <source>
        <dbReference type="Proteomes" id="UP000694408"/>
    </source>
</evidence>
<keyword evidence="10" id="KW-0675">Receptor</keyword>
<name>A0A8C5J423_JUNHY</name>
<dbReference type="InterPro" id="IPR002035">
    <property type="entry name" value="VWF_A"/>
</dbReference>
<evidence type="ECO:0000256" key="7">
    <source>
        <dbReference type="ARBA" id="ARBA00022989"/>
    </source>
</evidence>
<feature type="chain" id="PRO_5034561761" description="Anthrax toxin receptor 1" evidence="20">
    <location>
        <begin position="28"/>
        <end position="607"/>
    </location>
</feature>
<keyword evidence="3" id="KW-0597">Phosphoprotein</keyword>
<reference evidence="22" key="2">
    <citation type="submission" date="2025-09" db="UniProtKB">
        <authorList>
            <consortium name="Ensembl"/>
        </authorList>
    </citation>
    <scope>IDENTIFICATION</scope>
</reference>
<evidence type="ECO:0000256" key="19">
    <source>
        <dbReference type="SAM" id="Phobius"/>
    </source>
</evidence>
<accession>A0A8C5J423</accession>
<sequence length="607" mass="67239">MATAKQSIWRFGLQCALLAVCSLTCDGHGGRREHGGPACYGGFDLYFILDKSGSVLHHWNEIYHFVEHLARKFISPQLRMSFIVFSTRGTILMRLTEDREQIRQGLEELQKVLPGGDTYMHEGFERASEQIYHENVHGYRTASVIIALTDGELHEDLFFYSEREANRSRDLGATVYCVGVKDFNETQLARIADSRDHVFPVNDGFEALQGIIDSILKKSCIEILAAEPSSICAGESFQVVVRGNGFRHARNVDRVLCSFRINDTLTLNEKPFVVEDTYLLCPAPVLREVGMEAALQVSMNDGLSFISSSVIISSTHCSDGTILAIALLILFLLLALALLWWFWPLCCTVIIKEPPPPPAEDSEEEDDDGLPKKKWPTVDASYYGGRGVGGIKRMEVRWGEKGSTEEGAKLEKAKNARVKMPEQEFEFPEPRSLGSSTRRASAPHRWYSPIKVSPGRQVLLLWGVLTARVAPADPFVEMTFKMSFPSHPSTARWIPAPQHCLAVCPCPFSSPCPPCLSSPSCCGHLGSQIAPRCLCLTPAGPGSTGVTQGQCRAEFTTNPEEIPGLEPCTPSFVICPECFFSLGSRSSRTRGFVCLQSLHIFVFYSSK</sequence>
<dbReference type="CDD" id="cd01474">
    <property type="entry name" value="vWA_ATR"/>
    <property type="match status" value="1"/>
</dbReference>
<dbReference type="Ensembl" id="ENSJHYT00000014242.1">
    <property type="protein sequence ID" value="ENSJHYP00000011772.1"/>
    <property type="gene ID" value="ENSJHYG00000009192.1"/>
</dbReference>
<keyword evidence="2" id="KW-1003">Cell membrane</keyword>
<evidence type="ECO:0000256" key="10">
    <source>
        <dbReference type="ARBA" id="ARBA00023170"/>
    </source>
</evidence>
<comment type="similarity">
    <text evidence="1">Belongs to the ATR family.</text>
</comment>
<dbReference type="AlphaFoldDB" id="A0A8C5J423"/>
<feature type="transmembrane region" description="Helical" evidence="19">
    <location>
        <begin position="322"/>
        <end position="343"/>
    </location>
</feature>
<keyword evidence="12" id="KW-0966">Cell projection</keyword>
<evidence type="ECO:0000256" key="13">
    <source>
        <dbReference type="ARBA" id="ARBA00060389"/>
    </source>
</evidence>
<keyword evidence="9" id="KW-1015">Disulfide bond</keyword>
<evidence type="ECO:0000256" key="14">
    <source>
        <dbReference type="ARBA" id="ARBA00060395"/>
    </source>
</evidence>
<evidence type="ECO:0000256" key="4">
    <source>
        <dbReference type="ARBA" id="ARBA00022692"/>
    </source>
</evidence>